<protein>
    <recommendedName>
        <fullName evidence="7">Aminoacyl-transfer RNA synthetases class-II family profile domain-containing protein</fullName>
    </recommendedName>
</protein>
<evidence type="ECO:0000256" key="4">
    <source>
        <dbReference type="ARBA" id="ARBA00022840"/>
    </source>
</evidence>
<dbReference type="GO" id="GO:0004815">
    <property type="term" value="F:aspartate-tRNA ligase activity"/>
    <property type="evidence" value="ECO:0007669"/>
    <property type="project" value="EnsemblFungi"/>
</dbReference>
<dbReference type="GO" id="GO:0070146">
    <property type="term" value="P:mitochondrial aspartyl-tRNA aminoacylation"/>
    <property type="evidence" value="ECO:0007669"/>
    <property type="project" value="EnsemblFungi"/>
</dbReference>
<feature type="domain" description="Aminoacyl-transfer RNA synthetases class-II family profile" evidence="7">
    <location>
        <begin position="185"/>
        <end position="637"/>
    </location>
</feature>
<dbReference type="VEuPathDB" id="FungiDB:C5L36_0B01690"/>
<evidence type="ECO:0000256" key="1">
    <source>
        <dbReference type="ARBA" id="ARBA00006303"/>
    </source>
</evidence>
<comment type="similarity">
    <text evidence="1">Belongs to the class-II aminoacyl-tRNA synthetase family. Type 1 subfamily.</text>
</comment>
<dbReference type="GO" id="GO:0005739">
    <property type="term" value="C:mitochondrion"/>
    <property type="evidence" value="ECO:0007669"/>
    <property type="project" value="EnsemblFungi"/>
</dbReference>
<keyword evidence="3" id="KW-0547">Nucleotide-binding</keyword>
<dbReference type="InterPro" id="IPR004524">
    <property type="entry name" value="Asp-tRNA-ligase_1"/>
</dbReference>
<dbReference type="AlphaFoldDB" id="A0A099NYH1"/>
<dbReference type="Proteomes" id="UP000029867">
    <property type="component" value="Unassembled WGS sequence"/>
</dbReference>
<dbReference type="PANTHER" id="PTHR22594">
    <property type="entry name" value="ASPARTYL/LYSYL-TRNA SYNTHETASE"/>
    <property type="match status" value="1"/>
</dbReference>
<accession>A0A099NYH1</accession>
<dbReference type="InterPro" id="IPR004115">
    <property type="entry name" value="GAD-like_sf"/>
</dbReference>
<dbReference type="PANTHER" id="PTHR22594:SF5">
    <property type="entry name" value="ASPARTATE--TRNA LIGASE, MITOCHONDRIAL"/>
    <property type="match status" value="1"/>
</dbReference>
<evidence type="ECO:0000256" key="2">
    <source>
        <dbReference type="ARBA" id="ARBA00022598"/>
    </source>
</evidence>
<dbReference type="NCBIfam" id="NF001750">
    <property type="entry name" value="PRK00476.1"/>
    <property type="match status" value="1"/>
</dbReference>
<dbReference type="PROSITE" id="PS50862">
    <property type="entry name" value="AA_TRNA_LIGASE_II"/>
    <property type="match status" value="1"/>
</dbReference>
<reference evidence="9" key="1">
    <citation type="journal article" date="2014" name="Microb. Cell Fact.">
        <title>Exploiting Issatchenkia orientalis SD108 for succinic acid production.</title>
        <authorList>
            <person name="Xiao H."/>
            <person name="Shao Z."/>
            <person name="Jiang Y."/>
            <person name="Dole S."/>
            <person name="Zhao H."/>
        </authorList>
    </citation>
    <scope>NUCLEOTIDE SEQUENCE [LARGE SCALE GENOMIC DNA]</scope>
    <source>
        <strain evidence="9">SD108</strain>
    </source>
</reference>
<dbReference type="Gene3D" id="3.30.1360.30">
    <property type="entry name" value="GAD-like domain"/>
    <property type="match status" value="1"/>
</dbReference>
<evidence type="ECO:0000256" key="5">
    <source>
        <dbReference type="ARBA" id="ARBA00022917"/>
    </source>
</evidence>
<dbReference type="Pfam" id="PF01336">
    <property type="entry name" value="tRNA_anti-codon"/>
    <property type="match status" value="1"/>
</dbReference>
<evidence type="ECO:0000313" key="9">
    <source>
        <dbReference type="Proteomes" id="UP000029867"/>
    </source>
</evidence>
<dbReference type="SUPFAM" id="SSF50249">
    <property type="entry name" value="Nucleic acid-binding proteins"/>
    <property type="match status" value="1"/>
</dbReference>
<dbReference type="InterPro" id="IPR012340">
    <property type="entry name" value="NA-bd_OB-fold"/>
</dbReference>
<evidence type="ECO:0000313" key="8">
    <source>
        <dbReference type="EMBL" id="KGK37084.1"/>
    </source>
</evidence>
<keyword evidence="6" id="KW-0030">Aminoacyl-tRNA synthetase</keyword>
<evidence type="ECO:0000256" key="3">
    <source>
        <dbReference type="ARBA" id="ARBA00022741"/>
    </source>
</evidence>
<comment type="caution">
    <text evidence="8">The sequence shown here is derived from an EMBL/GenBank/DDBJ whole genome shotgun (WGS) entry which is preliminary data.</text>
</comment>
<dbReference type="InterPro" id="IPR004364">
    <property type="entry name" value="Aa-tRNA-synt_II"/>
</dbReference>
<dbReference type="InterPro" id="IPR045864">
    <property type="entry name" value="aa-tRNA-synth_II/BPL/LPL"/>
</dbReference>
<dbReference type="EMBL" id="JQFK01000044">
    <property type="protein sequence ID" value="KGK37084.1"/>
    <property type="molecule type" value="Genomic_DNA"/>
</dbReference>
<dbReference type="PRINTS" id="PR01042">
    <property type="entry name" value="TRNASYNTHASP"/>
</dbReference>
<dbReference type="GO" id="GO:0005524">
    <property type="term" value="F:ATP binding"/>
    <property type="evidence" value="ECO:0007669"/>
    <property type="project" value="UniProtKB-KW"/>
</dbReference>
<organism evidence="8 9">
    <name type="scientific">Pichia kudriavzevii</name>
    <name type="common">Yeast</name>
    <name type="synonym">Issatchenkia orientalis</name>
    <dbReference type="NCBI Taxonomy" id="4909"/>
    <lineage>
        <taxon>Eukaryota</taxon>
        <taxon>Fungi</taxon>
        <taxon>Dikarya</taxon>
        <taxon>Ascomycota</taxon>
        <taxon>Saccharomycotina</taxon>
        <taxon>Pichiomycetes</taxon>
        <taxon>Pichiales</taxon>
        <taxon>Pichiaceae</taxon>
        <taxon>Pichia</taxon>
    </lineage>
</organism>
<keyword evidence="2" id="KW-0436">Ligase</keyword>
<dbReference type="SUPFAM" id="SSF55681">
    <property type="entry name" value="Class II aaRS and biotin synthetases"/>
    <property type="match status" value="1"/>
</dbReference>
<evidence type="ECO:0000259" key="7">
    <source>
        <dbReference type="PROSITE" id="PS50862"/>
    </source>
</evidence>
<evidence type="ECO:0000256" key="6">
    <source>
        <dbReference type="ARBA" id="ARBA00023146"/>
    </source>
</evidence>
<dbReference type="HAMAP" id="MF_00044">
    <property type="entry name" value="Asp_tRNA_synth_type1"/>
    <property type="match status" value="1"/>
</dbReference>
<gene>
    <name evidence="8" type="ORF">JL09_g3772</name>
</gene>
<sequence>MLRYNQSIKHSLRFRRCFSVSQLNRLELPDKQKTIEKFNFKHFTHTVADITGKYHQLIGKQVTLNGWIDGAPRKISKGLVFAKFRDFNGEYTQIVSKSEDLSRILRTLKPEDSLSVTGTINLKAQKKKNLANLDGIQQEETWELNVNSFQILNNSNEKASQLDSLKDTPNQYPPEYRYLQLRLPYYQQALKMRAKAARVARSVLDSMNFTEIETPLLFKSTPEGAKEFLVPTRKHGHFYALPQSPQQYKQLLMASGFKGYYQIAKCFRDEDLRADRQPEFTQIDMEMSFGRSEDIQHVVERLVSSIWGSVKELPLYRVDFETGKLVELEKSESFPKLSYETALQKFGIDKPDLRSTLTFETLTDLFESSFHNNEFNVIEGCVLKEGLKKKKKLPNQLFHDMEYKDRKPFIFKIRNAEELNNWAYKLPIKLKCPIEELNQRLNVAVNDIVAISNRSELPYENPTPLGRFRQLAIQHFPQEWMRDFSEGSTKQKLDNVFVASWLVDFPLFSPVELESKDGYPTYDYKRYESTHHPFTMAKLEDYEYLASDPLKVKGDHYDLVINGVEVGGGSRRVHDAQLQKFIFQEILQIKNHMSLFGHLIHALDSGCPPHAGLAIGFDRMCSMLLGSSNIRDVVAFPKTQAGADPVVESPSTVPAQTLDIYNIGVKDLEEH</sequence>
<dbReference type="InterPro" id="IPR004365">
    <property type="entry name" value="NA-bd_OB_tRNA"/>
</dbReference>
<keyword evidence="4" id="KW-0067">ATP-binding</keyword>
<dbReference type="InterPro" id="IPR006195">
    <property type="entry name" value="aa-tRNA-synth_II"/>
</dbReference>
<proteinExistence type="inferred from homology"/>
<dbReference type="InterPro" id="IPR002312">
    <property type="entry name" value="Asp/Asn-tRNA-synth_IIb"/>
</dbReference>
<keyword evidence="5" id="KW-0648">Protein biosynthesis</keyword>
<dbReference type="Gene3D" id="3.30.930.10">
    <property type="entry name" value="Bira Bifunctional Protein, Domain 2"/>
    <property type="match status" value="1"/>
</dbReference>
<dbReference type="Gene3D" id="2.40.50.140">
    <property type="entry name" value="Nucleic acid-binding proteins"/>
    <property type="match status" value="1"/>
</dbReference>
<dbReference type="NCBIfam" id="TIGR00459">
    <property type="entry name" value="aspS_bact"/>
    <property type="match status" value="1"/>
</dbReference>
<dbReference type="HOGENOM" id="CLU_014330_4_1_1"/>
<dbReference type="Pfam" id="PF00152">
    <property type="entry name" value="tRNA-synt_2"/>
    <property type="match status" value="1"/>
</dbReference>
<name>A0A099NYH1_PICKU</name>
<dbReference type="eggNOG" id="KOG2411">
    <property type="taxonomic scope" value="Eukaryota"/>
</dbReference>
<dbReference type="GO" id="GO:0003676">
    <property type="term" value="F:nucleic acid binding"/>
    <property type="evidence" value="ECO:0007669"/>
    <property type="project" value="InterPro"/>
</dbReference>